<dbReference type="RefSeq" id="WP_009529381.1">
    <property type="nucleotide sequence ID" value="NZ_JH414606.1"/>
</dbReference>
<dbReference type="Proteomes" id="UP000003379">
    <property type="component" value="Unassembled WGS sequence"/>
</dbReference>
<dbReference type="PANTHER" id="PTHR35788">
    <property type="entry name" value="EXPORTED PROTEIN-RELATED"/>
    <property type="match status" value="1"/>
</dbReference>
<keyword evidence="2" id="KW-0732">Signal</keyword>
<dbReference type="Pfam" id="PF04294">
    <property type="entry name" value="VanW"/>
    <property type="match status" value="1"/>
</dbReference>
<proteinExistence type="predicted"/>
<evidence type="ECO:0000313" key="3">
    <source>
        <dbReference type="EMBL" id="EHL19702.1"/>
    </source>
</evidence>
<evidence type="ECO:0000313" key="4">
    <source>
        <dbReference type="Proteomes" id="UP000003379"/>
    </source>
</evidence>
<feature type="compositionally biased region" description="Basic and acidic residues" evidence="1">
    <location>
        <begin position="72"/>
        <end position="92"/>
    </location>
</feature>
<feature type="region of interest" description="Disordered" evidence="1">
    <location>
        <begin position="49"/>
        <end position="92"/>
    </location>
</feature>
<evidence type="ECO:0008006" key="5">
    <source>
        <dbReference type="Google" id="ProtNLM"/>
    </source>
</evidence>
<dbReference type="HOGENOM" id="CLU_011572_2_2_9"/>
<evidence type="ECO:0000256" key="1">
    <source>
        <dbReference type="SAM" id="MobiDB-lite"/>
    </source>
</evidence>
<comment type="caution">
    <text evidence="3">The sequence shown here is derived from an EMBL/GenBank/DDBJ whole genome shotgun (WGS) entry which is preliminary data.</text>
</comment>
<dbReference type="PANTHER" id="PTHR35788:SF1">
    <property type="entry name" value="EXPORTED PROTEIN"/>
    <property type="match status" value="1"/>
</dbReference>
<feature type="chain" id="PRO_5003527997" description="VanW-like protein" evidence="2">
    <location>
        <begin position="28"/>
        <end position="415"/>
    </location>
</feature>
<dbReference type="PATRIC" id="fig|796940.3.peg.674"/>
<evidence type="ECO:0000256" key="2">
    <source>
        <dbReference type="SAM" id="SignalP"/>
    </source>
</evidence>
<protein>
    <recommendedName>
        <fullName evidence="5">VanW-like protein</fullName>
    </recommendedName>
</protein>
<reference evidence="3 4" key="1">
    <citation type="submission" date="2011-08" db="EMBL/GenBank/DDBJ databases">
        <title>The Genome Sequence of Eubacteriaceae bacterium CM5.</title>
        <authorList>
            <consortium name="The Broad Institute Genome Sequencing Platform"/>
            <person name="Earl A."/>
            <person name="Ward D."/>
            <person name="Feldgarden M."/>
            <person name="Gevers D."/>
            <person name="Sizova M."/>
            <person name="Hazen A."/>
            <person name="Epstein S."/>
            <person name="Young S.K."/>
            <person name="Zeng Q."/>
            <person name="Gargeya S."/>
            <person name="Fitzgerald M."/>
            <person name="Haas B."/>
            <person name="Abouelleil A."/>
            <person name="Alvarado L."/>
            <person name="Arachchi H.M."/>
            <person name="Berlin A."/>
            <person name="Brown A."/>
            <person name="Chapman S.B."/>
            <person name="Chen Z."/>
            <person name="Dunbar C."/>
            <person name="Freedman E."/>
            <person name="Gearin G."/>
            <person name="Gellesch M."/>
            <person name="Goldberg J."/>
            <person name="Griggs A."/>
            <person name="Gujja S."/>
            <person name="Heiman D."/>
            <person name="Howarth C."/>
            <person name="Larson L."/>
            <person name="Lui A."/>
            <person name="MacDonald P.J.P."/>
            <person name="Montmayeur A."/>
            <person name="Murphy C."/>
            <person name="Neiman D."/>
            <person name="Pearson M."/>
            <person name="Priest M."/>
            <person name="Roberts A."/>
            <person name="Saif S."/>
            <person name="Shea T."/>
            <person name="Shenoy N."/>
            <person name="Sisk P."/>
            <person name="Stolte C."/>
            <person name="Sykes S."/>
            <person name="Wortman J."/>
            <person name="Nusbaum C."/>
            <person name="Birren B."/>
        </authorList>
    </citation>
    <scope>NUCLEOTIDE SEQUENCE [LARGE SCALE GENOMIC DNA]</scope>
    <source>
        <strain evidence="3 4">CM5</strain>
    </source>
</reference>
<name>G9XBM4_9FIRM</name>
<feature type="signal peptide" evidence="2">
    <location>
        <begin position="1"/>
        <end position="27"/>
    </location>
</feature>
<dbReference type="EMBL" id="AFZG01000016">
    <property type="protein sequence ID" value="EHL19702.1"/>
    <property type="molecule type" value="Genomic_DNA"/>
</dbReference>
<accession>G9XBM4</accession>
<dbReference type="InterPro" id="IPR052913">
    <property type="entry name" value="Glycopeptide_resist_protein"/>
</dbReference>
<sequence>MKRNILKTALCVLASVSAIFSNSIAFADNNAEKTDTPVNTVYEDIKSDKVETEFSNENNNIQEGIESNQKNDTTEKQLKQESSEKKEDMPQVDKPKLETVNNYFIGTFRLYDEQTGKIYDFQANKAFTYDYKQKFPPLKVDEWSFDVFTAQIEDYFTNKHLKEILYPQKIGNTNKYKIITKKLGEKKIDKAKFKNELMDKIRIADYTPLKVPFINNEQIDSNILKNEVVLFSSYTTKYNAYDTGRTSNIVLAGEEINGTKLAPNEQFKYNTRIAPIYPHLRTAKVILNNKFVEGTGGGLCQVSTTLFNATLESGLQIDHRRCHTLPVHYVPRGRDAMVSDYNDFVFRNNFPHDIYITYQRTANDEITFNIYGNREDKKNIKIWTSGGGLSYVLYRAIEGSTVEEKFYSNYQTPSN</sequence>
<dbReference type="STRING" id="796937.HMPREF9630_01609"/>
<dbReference type="AlphaFoldDB" id="G9XBM4"/>
<feature type="compositionally biased region" description="Polar residues" evidence="1">
    <location>
        <begin position="53"/>
        <end position="71"/>
    </location>
</feature>
<gene>
    <name evidence="3" type="ORF">HMPREF9628_01391</name>
</gene>
<dbReference type="InterPro" id="IPR007391">
    <property type="entry name" value="Vancomycin_resist_VanW"/>
</dbReference>
<organism evidence="3 4">
    <name type="scientific">Peptoanaerobacter stomatis</name>
    <dbReference type="NCBI Taxonomy" id="796937"/>
    <lineage>
        <taxon>Bacteria</taxon>
        <taxon>Bacillati</taxon>
        <taxon>Bacillota</taxon>
        <taxon>Clostridia</taxon>
        <taxon>Peptostreptococcales</taxon>
        <taxon>Filifactoraceae</taxon>
        <taxon>Peptoanaerobacter</taxon>
    </lineage>
</organism>